<gene>
    <name evidence="1" type="ORF">Tco_1122839</name>
</gene>
<keyword evidence="2" id="KW-1185">Reference proteome</keyword>
<sequence length="81" mass="9463">MNDDMFTYKVEIPGISNIPCDMKERIDRMEEAIKNKCNDVCESFMGSLNYFNDDTSLTRGFDEFCKRWWEKKQDGGTSDNG</sequence>
<evidence type="ECO:0000313" key="1">
    <source>
        <dbReference type="EMBL" id="GJU06409.1"/>
    </source>
</evidence>
<reference evidence="1" key="1">
    <citation type="journal article" date="2022" name="Int. J. Mol. Sci.">
        <title>Draft Genome of Tanacetum Coccineum: Genomic Comparison of Closely Related Tanacetum-Family Plants.</title>
        <authorList>
            <person name="Yamashiro T."/>
            <person name="Shiraishi A."/>
            <person name="Nakayama K."/>
            <person name="Satake H."/>
        </authorList>
    </citation>
    <scope>NUCLEOTIDE SEQUENCE</scope>
</reference>
<comment type="caution">
    <text evidence="1">The sequence shown here is derived from an EMBL/GenBank/DDBJ whole genome shotgun (WGS) entry which is preliminary data.</text>
</comment>
<evidence type="ECO:0000313" key="2">
    <source>
        <dbReference type="Proteomes" id="UP001151760"/>
    </source>
</evidence>
<organism evidence="1 2">
    <name type="scientific">Tanacetum coccineum</name>
    <dbReference type="NCBI Taxonomy" id="301880"/>
    <lineage>
        <taxon>Eukaryota</taxon>
        <taxon>Viridiplantae</taxon>
        <taxon>Streptophyta</taxon>
        <taxon>Embryophyta</taxon>
        <taxon>Tracheophyta</taxon>
        <taxon>Spermatophyta</taxon>
        <taxon>Magnoliopsida</taxon>
        <taxon>eudicotyledons</taxon>
        <taxon>Gunneridae</taxon>
        <taxon>Pentapetalae</taxon>
        <taxon>asterids</taxon>
        <taxon>campanulids</taxon>
        <taxon>Asterales</taxon>
        <taxon>Asteraceae</taxon>
        <taxon>Asteroideae</taxon>
        <taxon>Anthemideae</taxon>
        <taxon>Anthemidinae</taxon>
        <taxon>Tanacetum</taxon>
    </lineage>
</organism>
<name>A0ABQ5J1U4_9ASTR</name>
<dbReference type="EMBL" id="BQNB010021439">
    <property type="protein sequence ID" value="GJU06409.1"/>
    <property type="molecule type" value="Genomic_DNA"/>
</dbReference>
<accession>A0ABQ5J1U4</accession>
<reference evidence="1" key="2">
    <citation type="submission" date="2022-01" db="EMBL/GenBank/DDBJ databases">
        <authorList>
            <person name="Yamashiro T."/>
            <person name="Shiraishi A."/>
            <person name="Satake H."/>
            <person name="Nakayama K."/>
        </authorList>
    </citation>
    <scope>NUCLEOTIDE SEQUENCE</scope>
</reference>
<protein>
    <submittedName>
        <fullName evidence="1">Uncharacterized protein</fullName>
    </submittedName>
</protein>
<proteinExistence type="predicted"/>
<dbReference type="Proteomes" id="UP001151760">
    <property type="component" value="Unassembled WGS sequence"/>
</dbReference>